<comment type="caution">
    <text evidence="2">The sequence shown here is derived from an EMBL/GenBank/DDBJ whole genome shotgun (WGS) entry which is preliminary data.</text>
</comment>
<dbReference type="EMBL" id="BARW01009257">
    <property type="protein sequence ID" value="GAI78208.1"/>
    <property type="molecule type" value="Genomic_DNA"/>
</dbReference>
<reference evidence="2" key="1">
    <citation type="journal article" date="2014" name="Front. Microbiol.">
        <title>High frequency of phylogenetically diverse reductive dehalogenase-homologous genes in deep subseafloor sedimentary metagenomes.</title>
        <authorList>
            <person name="Kawai M."/>
            <person name="Futagami T."/>
            <person name="Toyoda A."/>
            <person name="Takaki Y."/>
            <person name="Nishi S."/>
            <person name="Hori S."/>
            <person name="Arai W."/>
            <person name="Tsubouchi T."/>
            <person name="Morono Y."/>
            <person name="Uchiyama I."/>
            <person name="Ito T."/>
            <person name="Fujiyama A."/>
            <person name="Inagaki F."/>
            <person name="Takami H."/>
        </authorList>
    </citation>
    <scope>NUCLEOTIDE SEQUENCE</scope>
    <source>
        <strain evidence="2">Expedition CK06-06</strain>
    </source>
</reference>
<dbReference type="AlphaFoldDB" id="X1RCB5"/>
<name>X1RCB5_9ZZZZ</name>
<evidence type="ECO:0000256" key="1">
    <source>
        <dbReference type="SAM" id="MobiDB-lite"/>
    </source>
</evidence>
<feature type="compositionally biased region" description="Basic and acidic residues" evidence="1">
    <location>
        <begin position="1"/>
        <end position="26"/>
    </location>
</feature>
<gene>
    <name evidence="2" type="ORF">S12H4_18687</name>
</gene>
<protein>
    <submittedName>
        <fullName evidence="2">Uncharacterized protein</fullName>
    </submittedName>
</protein>
<feature type="non-terminal residue" evidence="2">
    <location>
        <position position="77"/>
    </location>
</feature>
<sequence length="77" mass="8625">MPWGDKTKQGLDDWFTKPPEPDKPSWSDRIAGWVISNLAKSGTKMLEDFEPAAIDSVRDILTKVKDDPNTPPELKAT</sequence>
<organism evidence="2">
    <name type="scientific">marine sediment metagenome</name>
    <dbReference type="NCBI Taxonomy" id="412755"/>
    <lineage>
        <taxon>unclassified sequences</taxon>
        <taxon>metagenomes</taxon>
        <taxon>ecological metagenomes</taxon>
    </lineage>
</organism>
<accession>X1RCB5</accession>
<proteinExistence type="predicted"/>
<evidence type="ECO:0000313" key="2">
    <source>
        <dbReference type="EMBL" id="GAI78208.1"/>
    </source>
</evidence>
<feature type="region of interest" description="Disordered" evidence="1">
    <location>
        <begin position="1"/>
        <end position="27"/>
    </location>
</feature>